<dbReference type="InterPro" id="IPR034660">
    <property type="entry name" value="DinB/YfiT-like"/>
</dbReference>
<dbReference type="Proteomes" id="UP000451233">
    <property type="component" value="Unassembled WGS sequence"/>
</dbReference>
<dbReference type="InterPro" id="IPR024344">
    <property type="entry name" value="MDMPI_metal-binding"/>
</dbReference>
<proteinExistence type="predicted"/>
<evidence type="ECO:0000313" key="2">
    <source>
        <dbReference type="EMBL" id="MXV15298.1"/>
    </source>
</evidence>
<evidence type="ECO:0000313" key="3">
    <source>
        <dbReference type="Proteomes" id="UP000451233"/>
    </source>
</evidence>
<dbReference type="GO" id="GO:0046872">
    <property type="term" value="F:metal ion binding"/>
    <property type="evidence" value="ECO:0007669"/>
    <property type="project" value="InterPro"/>
</dbReference>
<reference evidence="2 3" key="1">
    <citation type="submission" date="2019-11" db="EMBL/GenBank/DDBJ databases">
        <title>Pedobacter sp. HMF7056 Genome sequencing and assembly.</title>
        <authorList>
            <person name="Kang H."/>
            <person name="Kim H."/>
            <person name="Joh K."/>
        </authorList>
    </citation>
    <scope>NUCLEOTIDE SEQUENCE [LARGE SCALE GENOMIC DNA]</scope>
    <source>
        <strain evidence="2 3">HMF7056</strain>
    </source>
</reference>
<name>A0A7K1XWX6_9SPHI</name>
<keyword evidence="3" id="KW-1185">Reference proteome</keyword>
<sequence length="278" mass="31262">MHYHVTSISLTGLLPLLDDLLIDLLKSLSPEEWRAQTVAKHWKVKDAAAHLLDGNIRVLSMLRDGYQGESSSVSSYQDLVDFLNGLNADWVKAMKRVSPQVLILLHELTGKAYCEYYASLDPMEKAVFPVAWAGESESLNWMHIAREYTEKWLHQQQIREAVNRPALMAPMYLRPFIQVCMYALPYTFRDVKAKKGTIVAVTVTGDAESTWPIVYDGEKWYAYSGSSRAFVTEVIIGPDLAWKLFSKSLRPADAGDQVIIKGNRELGEVAAGMVSFMA</sequence>
<gene>
    <name evidence="2" type="ORF">GS398_08290</name>
</gene>
<dbReference type="Pfam" id="PF11716">
    <property type="entry name" value="MDMPI_N"/>
    <property type="match status" value="1"/>
</dbReference>
<dbReference type="SUPFAM" id="SSF109854">
    <property type="entry name" value="DinB/YfiT-like putative metalloenzymes"/>
    <property type="match status" value="1"/>
</dbReference>
<feature type="domain" description="Mycothiol-dependent maleylpyruvate isomerase metal-binding" evidence="1">
    <location>
        <begin position="18"/>
        <end position="158"/>
    </location>
</feature>
<dbReference type="EMBL" id="WVHS01000002">
    <property type="protein sequence ID" value="MXV15298.1"/>
    <property type="molecule type" value="Genomic_DNA"/>
</dbReference>
<dbReference type="RefSeq" id="WP_160906301.1">
    <property type="nucleotide sequence ID" value="NZ_WVHS01000002.1"/>
</dbReference>
<accession>A0A7K1XWX6</accession>
<organism evidence="2 3">
    <name type="scientific">Hufsiella ginkgonis</name>
    <dbReference type="NCBI Taxonomy" id="2695274"/>
    <lineage>
        <taxon>Bacteria</taxon>
        <taxon>Pseudomonadati</taxon>
        <taxon>Bacteroidota</taxon>
        <taxon>Sphingobacteriia</taxon>
        <taxon>Sphingobacteriales</taxon>
        <taxon>Sphingobacteriaceae</taxon>
        <taxon>Hufsiella</taxon>
    </lineage>
</organism>
<comment type="caution">
    <text evidence="2">The sequence shown here is derived from an EMBL/GenBank/DDBJ whole genome shotgun (WGS) entry which is preliminary data.</text>
</comment>
<evidence type="ECO:0000259" key="1">
    <source>
        <dbReference type="Pfam" id="PF11716"/>
    </source>
</evidence>
<protein>
    <recommendedName>
        <fullName evidence="1">Mycothiol-dependent maleylpyruvate isomerase metal-binding domain-containing protein</fullName>
    </recommendedName>
</protein>
<dbReference type="AlphaFoldDB" id="A0A7K1XWX6"/>
<dbReference type="Gene3D" id="1.20.120.450">
    <property type="entry name" value="dinb family like domain"/>
    <property type="match status" value="1"/>
</dbReference>